<accession>A0ABQ7UG40</accession>
<reference evidence="1 2" key="1">
    <citation type="journal article" date="2021" name="bioRxiv">
        <title>Chromosome-scale and haplotype-resolved genome assembly of a tetraploid potato cultivar.</title>
        <authorList>
            <person name="Sun H."/>
            <person name="Jiao W.-B."/>
            <person name="Krause K."/>
            <person name="Campoy J.A."/>
            <person name="Goel M."/>
            <person name="Folz-Donahue K."/>
            <person name="Kukat C."/>
            <person name="Huettel B."/>
            <person name="Schneeberger K."/>
        </authorList>
    </citation>
    <scope>NUCLEOTIDE SEQUENCE [LARGE SCALE GENOMIC DNA]</scope>
    <source>
        <strain evidence="1">SolTubOtavaFocal</strain>
        <tissue evidence="1">Leaves</tissue>
    </source>
</reference>
<dbReference type="EMBL" id="JAIVGD010000019">
    <property type="protein sequence ID" value="KAH0748586.1"/>
    <property type="molecule type" value="Genomic_DNA"/>
</dbReference>
<evidence type="ECO:0000313" key="2">
    <source>
        <dbReference type="Proteomes" id="UP000826656"/>
    </source>
</evidence>
<name>A0ABQ7UG40_SOLTU</name>
<organism evidence="1 2">
    <name type="scientific">Solanum tuberosum</name>
    <name type="common">Potato</name>
    <dbReference type="NCBI Taxonomy" id="4113"/>
    <lineage>
        <taxon>Eukaryota</taxon>
        <taxon>Viridiplantae</taxon>
        <taxon>Streptophyta</taxon>
        <taxon>Embryophyta</taxon>
        <taxon>Tracheophyta</taxon>
        <taxon>Spermatophyta</taxon>
        <taxon>Magnoliopsida</taxon>
        <taxon>eudicotyledons</taxon>
        <taxon>Gunneridae</taxon>
        <taxon>Pentapetalae</taxon>
        <taxon>asterids</taxon>
        <taxon>lamiids</taxon>
        <taxon>Solanales</taxon>
        <taxon>Solanaceae</taxon>
        <taxon>Solanoideae</taxon>
        <taxon>Solaneae</taxon>
        <taxon>Solanum</taxon>
    </lineage>
</organism>
<gene>
    <name evidence="1" type="ORF">KY290_027818</name>
</gene>
<keyword evidence="2" id="KW-1185">Reference proteome</keyword>
<protein>
    <submittedName>
        <fullName evidence="1">Uncharacterized protein</fullName>
    </submittedName>
</protein>
<sequence>MKWARILVKNDGRNLPREVSISCDGIKYYFPIWVESKPRFELLLESGRSTVGEEDEAFYPVNGLTQVTEVAYNCNTVQKTPFRDFGTTQHMGSVLTTGMSSGVGHMSQNHFDVG</sequence>
<dbReference type="Proteomes" id="UP000826656">
    <property type="component" value="Unassembled WGS sequence"/>
</dbReference>
<comment type="caution">
    <text evidence="1">The sequence shown here is derived from an EMBL/GenBank/DDBJ whole genome shotgun (WGS) entry which is preliminary data.</text>
</comment>
<proteinExistence type="predicted"/>
<evidence type="ECO:0000313" key="1">
    <source>
        <dbReference type="EMBL" id="KAH0748586.1"/>
    </source>
</evidence>